<dbReference type="Pfam" id="PF07811">
    <property type="entry name" value="TadE"/>
    <property type="match status" value="1"/>
</dbReference>
<keyword evidence="4" id="KW-1185">Reference proteome</keyword>
<comment type="caution">
    <text evidence="3">The sequence shown here is derived from an EMBL/GenBank/DDBJ whole genome shotgun (WGS) entry which is preliminary data.</text>
</comment>
<keyword evidence="1" id="KW-0472">Membrane</keyword>
<feature type="domain" description="TadE-like" evidence="2">
    <location>
        <begin position="15"/>
        <end position="57"/>
    </location>
</feature>
<dbReference type="InterPro" id="IPR012495">
    <property type="entry name" value="TadE-like_dom"/>
</dbReference>
<evidence type="ECO:0000313" key="3">
    <source>
        <dbReference type="EMBL" id="GAA1570003.1"/>
    </source>
</evidence>
<proteinExistence type="predicted"/>
<sequence>MTARRNQQPLGGDGGSAAIEAAILAPALLMLVGLAIAGGRIQVAGGAIEGAAHDAARAASIARTEGQARADAYSAASATLDQQGLHCSQLTVVVDTSGFAVPVGQPATVAASITCVVVFSDIVVDGLPGSKTINATFVSTLDTFRTRT</sequence>
<feature type="transmembrane region" description="Helical" evidence="1">
    <location>
        <begin position="17"/>
        <end position="37"/>
    </location>
</feature>
<accession>A0ABN2D3Y5</accession>
<gene>
    <name evidence="3" type="ORF">GCM10009827_109790</name>
</gene>
<keyword evidence="1" id="KW-1133">Transmembrane helix</keyword>
<keyword evidence="1" id="KW-0812">Transmembrane</keyword>
<evidence type="ECO:0000313" key="4">
    <source>
        <dbReference type="Proteomes" id="UP001501470"/>
    </source>
</evidence>
<dbReference type="Proteomes" id="UP001501470">
    <property type="component" value="Unassembled WGS sequence"/>
</dbReference>
<dbReference type="RefSeq" id="WP_344514053.1">
    <property type="nucleotide sequence ID" value="NZ_BAAAQD010000043.1"/>
</dbReference>
<reference evidence="3 4" key="1">
    <citation type="journal article" date="2019" name="Int. J. Syst. Evol. Microbiol.">
        <title>The Global Catalogue of Microorganisms (GCM) 10K type strain sequencing project: providing services to taxonomists for standard genome sequencing and annotation.</title>
        <authorList>
            <consortium name="The Broad Institute Genomics Platform"/>
            <consortium name="The Broad Institute Genome Sequencing Center for Infectious Disease"/>
            <person name="Wu L."/>
            <person name="Ma J."/>
        </authorList>
    </citation>
    <scope>NUCLEOTIDE SEQUENCE [LARGE SCALE GENOMIC DNA]</scope>
    <source>
        <strain evidence="3 4">JCM 15933</strain>
    </source>
</reference>
<name>A0ABN2D3Y5_9ACTN</name>
<evidence type="ECO:0000256" key="1">
    <source>
        <dbReference type="SAM" id="Phobius"/>
    </source>
</evidence>
<protein>
    <submittedName>
        <fullName evidence="3">Pilus assembly protein</fullName>
    </submittedName>
</protein>
<organism evidence="3 4">
    <name type="scientific">Dactylosporangium maewongense</name>
    <dbReference type="NCBI Taxonomy" id="634393"/>
    <lineage>
        <taxon>Bacteria</taxon>
        <taxon>Bacillati</taxon>
        <taxon>Actinomycetota</taxon>
        <taxon>Actinomycetes</taxon>
        <taxon>Micromonosporales</taxon>
        <taxon>Micromonosporaceae</taxon>
        <taxon>Dactylosporangium</taxon>
    </lineage>
</organism>
<dbReference type="EMBL" id="BAAAQD010000043">
    <property type="protein sequence ID" value="GAA1570003.1"/>
    <property type="molecule type" value="Genomic_DNA"/>
</dbReference>
<evidence type="ECO:0000259" key="2">
    <source>
        <dbReference type="Pfam" id="PF07811"/>
    </source>
</evidence>